<dbReference type="Gramene" id="TuG1812U0000282700.01.T01">
    <property type="protein sequence ID" value="TuG1812U0000282700.01.T01.s_cds6028"/>
    <property type="gene ID" value="TuG1812U0000282700.01"/>
</dbReference>
<feature type="chain" id="PRO_5044156972" description="Prepilin type IV endopeptidase peptidase domain-containing protein" evidence="2">
    <location>
        <begin position="17"/>
        <end position="249"/>
    </location>
</feature>
<feature type="transmembrane region" description="Helical" evidence="1">
    <location>
        <begin position="57"/>
        <end position="80"/>
    </location>
</feature>
<protein>
    <recommendedName>
        <fullName evidence="5">Prepilin type IV endopeptidase peptidase domain-containing protein</fullName>
    </recommendedName>
</protein>
<keyword evidence="2" id="KW-0732">Signal</keyword>
<evidence type="ECO:0000313" key="4">
    <source>
        <dbReference type="Proteomes" id="UP000015106"/>
    </source>
</evidence>
<feature type="transmembrane region" description="Helical" evidence="1">
    <location>
        <begin position="26"/>
        <end position="45"/>
    </location>
</feature>
<dbReference type="EnsemblPlants" id="TuG1812G0200006368.01.T01">
    <property type="protein sequence ID" value="TuG1812G0200006368.01.T01.cds391294"/>
    <property type="gene ID" value="TuG1812G0200006368.01"/>
</dbReference>
<reference evidence="3" key="3">
    <citation type="submission" date="2022-06" db="UniProtKB">
        <authorList>
            <consortium name="EnsemblPlants"/>
        </authorList>
    </citation>
    <scope>IDENTIFICATION</scope>
</reference>
<proteinExistence type="predicted"/>
<name>A0A8R7TPW8_TRIUA</name>
<evidence type="ECO:0000256" key="2">
    <source>
        <dbReference type="SAM" id="SignalP"/>
    </source>
</evidence>
<reference evidence="4" key="1">
    <citation type="journal article" date="2013" name="Nature">
        <title>Draft genome of the wheat A-genome progenitor Triticum urartu.</title>
        <authorList>
            <person name="Ling H.Q."/>
            <person name="Zhao S."/>
            <person name="Liu D."/>
            <person name="Wang J."/>
            <person name="Sun H."/>
            <person name="Zhang C."/>
            <person name="Fan H."/>
            <person name="Li D."/>
            <person name="Dong L."/>
            <person name="Tao Y."/>
            <person name="Gao C."/>
            <person name="Wu H."/>
            <person name="Li Y."/>
            <person name="Cui Y."/>
            <person name="Guo X."/>
            <person name="Zheng S."/>
            <person name="Wang B."/>
            <person name="Yu K."/>
            <person name="Liang Q."/>
            <person name="Yang W."/>
            <person name="Lou X."/>
            <person name="Chen J."/>
            <person name="Feng M."/>
            <person name="Jian J."/>
            <person name="Zhang X."/>
            <person name="Luo G."/>
            <person name="Jiang Y."/>
            <person name="Liu J."/>
            <person name="Wang Z."/>
            <person name="Sha Y."/>
            <person name="Zhang B."/>
            <person name="Wu H."/>
            <person name="Tang D."/>
            <person name="Shen Q."/>
            <person name="Xue P."/>
            <person name="Zou S."/>
            <person name="Wang X."/>
            <person name="Liu X."/>
            <person name="Wang F."/>
            <person name="Yang Y."/>
            <person name="An X."/>
            <person name="Dong Z."/>
            <person name="Zhang K."/>
            <person name="Zhang X."/>
            <person name="Luo M.C."/>
            <person name="Dvorak J."/>
            <person name="Tong Y."/>
            <person name="Wang J."/>
            <person name="Yang H."/>
            <person name="Li Z."/>
            <person name="Wang D."/>
            <person name="Zhang A."/>
            <person name="Wang J."/>
        </authorList>
    </citation>
    <scope>NUCLEOTIDE SEQUENCE</scope>
    <source>
        <strain evidence="4">cv. G1812</strain>
    </source>
</reference>
<dbReference type="Gramene" id="TuG1812G0200006368.01.T01">
    <property type="protein sequence ID" value="TuG1812G0200006368.01.T01.cds391294"/>
    <property type="gene ID" value="TuG1812G0200006368.01"/>
</dbReference>
<keyword evidence="1" id="KW-0472">Membrane</keyword>
<dbReference type="Proteomes" id="UP000015106">
    <property type="component" value="Chromosome 2"/>
</dbReference>
<evidence type="ECO:0000256" key="1">
    <source>
        <dbReference type="SAM" id="Phobius"/>
    </source>
</evidence>
<dbReference type="AlphaFoldDB" id="A0A8R7TPW8"/>
<feature type="transmembrane region" description="Helical" evidence="1">
    <location>
        <begin position="230"/>
        <end position="248"/>
    </location>
</feature>
<feature type="transmembrane region" description="Helical" evidence="1">
    <location>
        <begin position="160"/>
        <end position="178"/>
    </location>
</feature>
<keyword evidence="4" id="KW-1185">Reference proteome</keyword>
<evidence type="ECO:0008006" key="5">
    <source>
        <dbReference type="Google" id="ProtNLM"/>
    </source>
</evidence>
<feature type="signal peptide" evidence="2">
    <location>
        <begin position="1"/>
        <end position="16"/>
    </location>
</feature>
<keyword evidence="1" id="KW-0812">Transmembrane</keyword>
<sequence>MLALSALVLFIAGAAIENSKTWWPELIHTSIVGITLLLLNMMWGSPFQRPSADSDTAGAALVGLAGYIAYILCSMALSYNLFGASLLPRTFTIGLTFSLLDVFLKPSSYSNMVATLGTITTALMGFLVLAAMSFLVFIFLQTWVDMLLPSAWHHHPARTFATIVSLTFVAMKAMLDVVDEPSVFSGMKAGLLGVIDMINGYHGAYAGIRNLTVLAVPLLSMESMRVVSMYKLYTKAALIVALGLVLTMP</sequence>
<organism evidence="3 4">
    <name type="scientific">Triticum urartu</name>
    <name type="common">Red wild einkorn</name>
    <name type="synonym">Crithodium urartu</name>
    <dbReference type="NCBI Taxonomy" id="4572"/>
    <lineage>
        <taxon>Eukaryota</taxon>
        <taxon>Viridiplantae</taxon>
        <taxon>Streptophyta</taxon>
        <taxon>Embryophyta</taxon>
        <taxon>Tracheophyta</taxon>
        <taxon>Spermatophyta</taxon>
        <taxon>Magnoliopsida</taxon>
        <taxon>Liliopsida</taxon>
        <taxon>Poales</taxon>
        <taxon>Poaceae</taxon>
        <taxon>BOP clade</taxon>
        <taxon>Pooideae</taxon>
        <taxon>Triticodae</taxon>
        <taxon>Triticeae</taxon>
        <taxon>Triticinae</taxon>
        <taxon>Triticum</taxon>
    </lineage>
</organism>
<feature type="transmembrane region" description="Helical" evidence="1">
    <location>
        <begin position="116"/>
        <end position="140"/>
    </location>
</feature>
<evidence type="ECO:0000313" key="3">
    <source>
        <dbReference type="EnsemblPlants" id="TuG1812G0200006368.01.T01.cds391294"/>
    </source>
</evidence>
<keyword evidence="1" id="KW-1133">Transmembrane helix</keyword>
<reference evidence="3" key="2">
    <citation type="submission" date="2018-03" db="EMBL/GenBank/DDBJ databases">
        <title>The Triticum urartu genome reveals the dynamic nature of wheat genome evolution.</title>
        <authorList>
            <person name="Ling H."/>
            <person name="Ma B."/>
            <person name="Shi X."/>
            <person name="Liu H."/>
            <person name="Dong L."/>
            <person name="Sun H."/>
            <person name="Cao Y."/>
            <person name="Gao Q."/>
            <person name="Zheng S."/>
            <person name="Li Y."/>
            <person name="Yu Y."/>
            <person name="Du H."/>
            <person name="Qi M."/>
            <person name="Li Y."/>
            <person name="Yu H."/>
            <person name="Cui Y."/>
            <person name="Wang N."/>
            <person name="Chen C."/>
            <person name="Wu H."/>
            <person name="Zhao Y."/>
            <person name="Zhang J."/>
            <person name="Li Y."/>
            <person name="Zhou W."/>
            <person name="Zhang B."/>
            <person name="Hu W."/>
            <person name="Eijk M."/>
            <person name="Tang J."/>
            <person name="Witsenboer H."/>
            <person name="Zhao S."/>
            <person name="Li Z."/>
            <person name="Zhang A."/>
            <person name="Wang D."/>
            <person name="Liang C."/>
        </authorList>
    </citation>
    <scope>NUCLEOTIDE SEQUENCE [LARGE SCALE GENOMIC DNA]</scope>
    <source>
        <strain evidence="3">cv. G1812</strain>
    </source>
</reference>
<dbReference type="EnsemblPlants" id="TuG1812U0000282700.01.T01">
    <property type="protein sequence ID" value="TuG1812U0000282700.01.T01.s_cds6028"/>
    <property type="gene ID" value="TuG1812U0000282700.01"/>
</dbReference>
<accession>A0A8R7TPW8</accession>